<proteinExistence type="predicted"/>
<organism evidence="1 2">
    <name type="scientific">Nicotiana attenuata</name>
    <name type="common">Coyote tobacco</name>
    <dbReference type="NCBI Taxonomy" id="49451"/>
    <lineage>
        <taxon>Eukaryota</taxon>
        <taxon>Viridiplantae</taxon>
        <taxon>Streptophyta</taxon>
        <taxon>Embryophyta</taxon>
        <taxon>Tracheophyta</taxon>
        <taxon>Spermatophyta</taxon>
        <taxon>Magnoliopsida</taxon>
        <taxon>eudicotyledons</taxon>
        <taxon>Gunneridae</taxon>
        <taxon>Pentapetalae</taxon>
        <taxon>asterids</taxon>
        <taxon>lamiids</taxon>
        <taxon>Solanales</taxon>
        <taxon>Solanaceae</taxon>
        <taxon>Nicotianoideae</taxon>
        <taxon>Nicotianeae</taxon>
        <taxon>Nicotiana</taxon>
    </lineage>
</organism>
<sequence>MPLMSINGVLGEEDHIHKYTPKAHEGNLIKELLDKNWNVHANLMENWWQLDGKNKKKSQAIHFRQH</sequence>
<dbReference type="EMBL" id="MJEQ01005039">
    <property type="protein sequence ID" value="OIT20657.1"/>
    <property type="molecule type" value="Genomic_DNA"/>
</dbReference>
<gene>
    <name evidence="1" type="ORF">A4A49_37274</name>
</gene>
<name>A0A1J6KN80_NICAT</name>
<keyword evidence="2" id="KW-1185">Reference proteome</keyword>
<reference evidence="1" key="1">
    <citation type="submission" date="2016-11" db="EMBL/GenBank/DDBJ databases">
        <title>The genome of Nicotiana attenuata.</title>
        <authorList>
            <person name="Xu S."/>
            <person name="Brockmoeller T."/>
            <person name="Gaquerel E."/>
            <person name="Navarro A."/>
            <person name="Kuhl H."/>
            <person name="Gase K."/>
            <person name="Ling Z."/>
            <person name="Zhou W."/>
            <person name="Kreitzer C."/>
            <person name="Stanke M."/>
            <person name="Tang H."/>
            <person name="Lyons E."/>
            <person name="Pandey P."/>
            <person name="Pandey S.P."/>
            <person name="Timmermann B."/>
            <person name="Baldwin I.T."/>
        </authorList>
    </citation>
    <scope>NUCLEOTIDE SEQUENCE [LARGE SCALE GENOMIC DNA]</scope>
    <source>
        <strain evidence="1">UT</strain>
    </source>
</reference>
<evidence type="ECO:0000313" key="2">
    <source>
        <dbReference type="Proteomes" id="UP000187609"/>
    </source>
</evidence>
<dbReference type="Proteomes" id="UP000187609">
    <property type="component" value="Unassembled WGS sequence"/>
</dbReference>
<accession>A0A1J6KN80</accession>
<dbReference type="Gramene" id="OIT20657">
    <property type="protein sequence ID" value="OIT20657"/>
    <property type="gene ID" value="A4A49_37274"/>
</dbReference>
<dbReference type="AlphaFoldDB" id="A0A1J6KN80"/>
<comment type="caution">
    <text evidence="1">The sequence shown here is derived from an EMBL/GenBank/DDBJ whole genome shotgun (WGS) entry which is preliminary data.</text>
</comment>
<protein>
    <submittedName>
        <fullName evidence="1">Uncharacterized protein</fullName>
    </submittedName>
</protein>
<evidence type="ECO:0000313" key="1">
    <source>
        <dbReference type="EMBL" id="OIT20657.1"/>
    </source>
</evidence>